<dbReference type="AlphaFoldDB" id="K0TL61"/>
<dbReference type="SUPFAM" id="SSF53187">
    <property type="entry name" value="Zn-dependent exopeptidases"/>
    <property type="match status" value="1"/>
</dbReference>
<evidence type="ECO:0000256" key="2">
    <source>
        <dbReference type="SAM" id="Phobius"/>
    </source>
</evidence>
<sequence length="251" mass="28272">MDGLRADSTPRPRDDGDGALFFIYLFIVYVLTIRFKTGTKKDARKESANPLEVTKYVAQVRNGIRNANDETSSNNNITWVQTDYNTTAPATAINRNREEKRALQNPHVRGVVREAAKSRDELPHVRNVDYDSGMVRPTSCSGPSGEGCNNYVLIIQDKDAYPDDSDLQQLESRSDFYLSKEDGWFNPANTKYDAETHQKSGWKYLPDVFLSGAVHGNERVGPTALMEMAELLLEAAYCESLPRTRYRPQPG</sequence>
<dbReference type="EMBL" id="AGNL01003184">
    <property type="protein sequence ID" value="EJK75026.1"/>
    <property type="molecule type" value="Genomic_DNA"/>
</dbReference>
<organism evidence="3 4">
    <name type="scientific">Thalassiosira oceanica</name>
    <name type="common">Marine diatom</name>
    <dbReference type="NCBI Taxonomy" id="159749"/>
    <lineage>
        <taxon>Eukaryota</taxon>
        <taxon>Sar</taxon>
        <taxon>Stramenopiles</taxon>
        <taxon>Ochrophyta</taxon>
        <taxon>Bacillariophyta</taxon>
        <taxon>Coscinodiscophyceae</taxon>
        <taxon>Thalassiosirophycidae</taxon>
        <taxon>Thalassiosirales</taxon>
        <taxon>Thalassiosiraceae</taxon>
        <taxon>Thalassiosira</taxon>
    </lineage>
</organism>
<protein>
    <submittedName>
        <fullName evidence="3">Uncharacterized protein</fullName>
    </submittedName>
</protein>
<name>K0TL61_THAOC</name>
<keyword evidence="4" id="KW-1185">Reference proteome</keyword>
<keyword evidence="2" id="KW-0472">Membrane</keyword>
<dbReference type="InterPro" id="IPR057246">
    <property type="entry name" value="CARBOXYPEPT_ZN_1"/>
</dbReference>
<dbReference type="PROSITE" id="PS00132">
    <property type="entry name" value="CARBOXYPEPT_ZN_1"/>
    <property type="match status" value="1"/>
</dbReference>
<feature type="non-terminal residue" evidence="3">
    <location>
        <position position="251"/>
    </location>
</feature>
<evidence type="ECO:0000313" key="3">
    <source>
        <dbReference type="EMBL" id="EJK75026.1"/>
    </source>
</evidence>
<accession>K0TL61</accession>
<dbReference type="Gene3D" id="3.40.630.10">
    <property type="entry name" value="Zn peptidases"/>
    <property type="match status" value="1"/>
</dbReference>
<dbReference type="Proteomes" id="UP000266841">
    <property type="component" value="Unassembled WGS sequence"/>
</dbReference>
<evidence type="ECO:0000313" key="4">
    <source>
        <dbReference type="Proteomes" id="UP000266841"/>
    </source>
</evidence>
<comment type="similarity">
    <text evidence="1">Belongs to the peptidase M14 family.</text>
</comment>
<feature type="transmembrane region" description="Helical" evidence="2">
    <location>
        <begin position="18"/>
        <end position="35"/>
    </location>
</feature>
<evidence type="ECO:0000256" key="1">
    <source>
        <dbReference type="ARBA" id="ARBA00005988"/>
    </source>
</evidence>
<proteinExistence type="inferred from homology"/>
<gene>
    <name evidence="3" type="ORF">THAOC_03263</name>
</gene>
<reference evidence="3 4" key="1">
    <citation type="journal article" date="2012" name="Genome Biol.">
        <title>Genome and low-iron response of an oceanic diatom adapted to chronic iron limitation.</title>
        <authorList>
            <person name="Lommer M."/>
            <person name="Specht M."/>
            <person name="Roy A.S."/>
            <person name="Kraemer L."/>
            <person name="Andreson R."/>
            <person name="Gutowska M.A."/>
            <person name="Wolf J."/>
            <person name="Bergner S.V."/>
            <person name="Schilhabel M.B."/>
            <person name="Klostermeier U.C."/>
            <person name="Beiko R.G."/>
            <person name="Rosenstiel P."/>
            <person name="Hippler M."/>
            <person name="Laroche J."/>
        </authorList>
    </citation>
    <scope>NUCLEOTIDE SEQUENCE [LARGE SCALE GENOMIC DNA]</scope>
    <source>
        <strain evidence="3 4">CCMP1005</strain>
    </source>
</reference>
<keyword evidence="2" id="KW-0812">Transmembrane</keyword>
<keyword evidence="2" id="KW-1133">Transmembrane helix</keyword>
<comment type="caution">
    <text evidence="3">The sequence shown here is derived from an EMBL/GenBank/DDBJ whole genome shotgun (WGS) entry which is preliminary data.</text>
</comment>